<keyword evidence="2" id="KW-1185">Reference proteome</keyword>
<accession>A0A6N9TJ24</accession>
<proteinExistence type="predicted"/>
<evidence type="ECO:0000313" key="1">
    <source>
        <dbReference type="EMBL" id="NDY41252.1"/>
    </source>
</evidence>
<gene>
    <name evidence="1" type="ORF">G3N55_00105</name>
</gene>
<dbReference type="InterPro" id="IPR024400">
    <property type="entry name" value="DUF2635"/>
</dbReference>
<comment type="caution">
    <text evidence="1">The sequence shown here is derived from an EMBL/GenBank/DDBJ whole genome shotgun (WGS) entry which is preliminary data.</text>
</comment>
<evidence type="ECO:0000313" key="2">
    <source>
        <dbReference type="Proteomes" id="UP000469346"/>
    </source>
</evidence>
<dbReference type="Pfam" id="PF10948">
    <property type="entry name" value="DUF2635"/>
    <property type="match status" value="1"/>
</dbReference>
<reference evidence="1 2" key="1">
    <citation type="submission" date="2020-02" db="EMBL/GenBank/DDBJ databases">
        <title>Comparative genomics of sulfur disproportionating microorganisms.</title>
        <authorList>
            <person name="Ward L.M."/>
            <person name="Bertran E."/>
            <person name="Johnston D.T."/>
        </authorList>
    </citation>
    <scope>NUCLEOTIDE SEQUENCE [LARGE SCALE GENOMIC DNA]</scope>
    <source>
        <strain evidence="1 2">DSM 100025</strain>
    </source>
</reference>
<organism evidence="1 2">
    <name type="scientific">Dissulfurirhabdus thermomarina</name>
    <dbReference type="NCBI Taxonomy" id="1765737"/>
    <lineage>
        <taxon>Bacteria</taxon>
        <taxon>Deltaproteobacteria</taxon>
        <taxon>Dissulfurirhabdaceae</taxon>
        <taxon>Dissulfurirhabdus</taxon>
    </lineage>
</organism>
<dbReference type="EMBL" id="JAAGRR010000001">
    <property type="protein sequence ID" value="NDY41252.1"/>
    <property type="molecule type" value="Genomic_DNA"/>
</dbReference>
<protein>
    <submittedName>
        <fullName evidence="1">DUF2635 domain-containing protein</fullName>
    </submittedName>
</protein>
<dbReference type="RefSeq" id="WP_163297357.1">
    <property type="nucleotide sequence ID" value="NZ_JAAGRR010000001.1"/>
</dbReference>
<dbReference type="AlphaFoldDB" id="A0A6N9TJ24"/>
<sequence length="59" mass="6597">MARIHVRPAPGRLVRDPVTHAPLPEEGALVEDSTYWRRRIRVGDVVVVKAVTGRKAKRG</sequence>
<name>A0A6N9TJ24_DISTH</name>
<dbReference type="Proteomes" id="UP000469346">
    <property type="component" value="Unassembled WGS sequence"/>
</dbReference>